<reference evidence="3 4" key="1">
    <citation type="submission" date="2018-12" db="EMBL/GenBank/DDBJ databases">
        <title>Complete genome sequence of Haloplanus rallus MBLA0036.</title>
        <authorList>
            <person name="Nam Y.-d."/>
            <person name="Kang J."/>
            <person name="Chung W.-H."/>
            <person name="Park Y.S."/>
        </authorList>
    </citation>
    <scope>NUCLEOTIDE SEQUENCE [LARGE SCALE GENOMIC DNA]</scope>
    <source>
        <strain evidence="3 4">MBLA0036</strain>
    </source>
</reference>
<proteinExistence type="predicted"/>
<protein>
    <recommendedName>
        <fullName evidence="2">S-adenosyl-l-methionine hydroxide adenosyltransferase C-terminal domain-containing protein</fullName>
    </recommendedName>
</protein>
<organism evidence="3 4">
    <name type="scientific">Haloplanus rallus</name>
    <dbReference type="NCBI Taxonomy" id="1816183"/>
    <lineage>
        <taxon>Archaea</taxon>
        <taxon>Methanobacteriati</taxon>
        <taxon>Methanobacteriota</taxon>
        <taxon>Stenosarchaea group</taxon>
        <taxon>Halobacteria</taxon>
        <taxon>Halobacteriales</taxon>
        <taxon>Haloferacaceae</taxon>
        <taxon>Haloplanus</taxon>
    </lineage>
</organism>
<dbReference type="KEGG" id="hra:EI982_03680"/>
<dbReference type="InterPro" id="IPR046470">
    <property type="entry name" value="SAM_HAT_C"/>
</dbReference>
<feature type="domain" description="S-adenosyl-l-methionine hydroxide adenosyltransferase C-terminal" evidence="2">
    <location>
        <begin position="167"/>
        <end position="246"/>
    </location>
</feature>
<accession>A0A6B9F3R3</accession>
<dbReference type="InterPro" id="IPR023227">
    <property type="entry name" value="SAM_OH_AdoTrfase_C_sf"/>
</dbReference>
<dbReference type="Proteomes" id="UP000428325">
    <property type="component" value="Chromosome"/>
</dbReference>
<feature type="region of interest" description="Disordered" evidence="1">
    <location>
        <begin position="223"/>
        <end position="257"/>
    </location>
</feature>
<dbReference type="Gene3D" id="2.40.30.90">
    <property type="entry name" value="Bacterial fluorinating enzyme like"/>
    <property type="match status" value="1"/>
</dbReference>
<dbReference type="SUPFAM" id="SSF101852">
    <property type="entry name" value="Bacterial fluorinating enzyme, C-terminal domain"/>
    <property type="match status" value="1"/>
</dbReference>
<evidence type="ECO:0000313" key="4">
    <source>
        <dbReference type="Proteomes" id="UP000428325"/>
    </source>
</evidence>
<sequence>MSTFIHLIADYGIGDPAFSEVIHRLKYEDSSLEIHPTTVPPLSTVATGFWIEQLGLHNPPFDDLLIYSNTAPRTDDPGPRDANEGGDLCYAQLESGLEVVAVDAGYNFSFVKEEIATLRRIDVAISGSQFRSRDYFPEKVAEIANGDLSSVAEEKRLDEIPESPHQTVCHVDGYGNIKTSIRASEFDLDQDRVEIDLGGQSHTVSVASGVFGVEQGKLVLAPGSTGGDDSYLEISQRGGSAANRFGDPSPGDQIEFS</sequence>
<dbReference type="Pfam" id="PF20257">
    <property type="entry name" value="SAM_HAT_C"/>
    <property type="match status" value="1"/>
</dbReference>
<dbReference type="AlphaFoldDB" id="A0A6B9F3R3"/>
<evidence type="ECO:0000259" key="2">
    <source>
        <dbReference type="Pfam" id="PF20257"/>
    </source>
</evidence>
<dbReference type="GeneID" id="43368603"/>
<dbReference type="EMBL" id="CP034345">
    <property type="protein sequence ID" value="QGX93942.1"/>
    <property type="molecule type" value="Genomic_DNA"/>
</dbReference>
<evidence type="ECO:0000313" key="3">
    <source>
        <dbReference type="EMBL" id="QGX93942.1"/>
    </source>
</evidence>
<gene>
    <name evidence="3" type="ORF">EI982_03680</name>
</gene>
<name>A0A6B9F3R3_9EURY</name>
<dbReference type="OrthoDB" id="350369at2157"/>
<keyword evidence="4" id="KW-1185">Reference proteome</keyword>
<evidence type="ECO:0000256" key="1">
    <source>
        <dbReference type="SAM" id="MobiDB-lite"/>
    </source>
</evidence>
<dbReference type="RefSeq" id="WP_157688178.1">
    <property type="nucleotide sequence ID" value="NZ_CP034345.1"/>
</dbReference>